<gene>
    <name evidence="1" type="ORF">LDC_2672</name>
</gene>
<accession>D9PM94</accession>
<protein>
    <submittedName>
        <fullName evidence="1">Uncharacterized protein</fullName>
    </submittedName>
</protein>
<sequence length="111" mass="12942">MIKIIGLTLLNIVSLSNFVKVVEEELVIDNSKALEVTKKVDELIFQKVRSISLEEDDENLKEEIYQDGVNNLIEEIKDESEDNLSFKEKFNKVIVKKTEERIVDPYREIID</sequence>
<reference evidence="1" key="1">
    <citation type="submission" date="2010-07" db="EMBL/GenBank/DDBJ databases">
        <authorList>
            <consortium name="CONSOLIDER consortium CSD2007-00005"/>
            <person name="Guazzaroni M.-E."/>
            <person name="Richter M."/>
            <person name="Garcia-Salamanca A."/>
            <person name="Yarza P."/>
            <person name="Ferrer M."/>
        </authorList>
    </citation>
    <scope>NUCLEOTIDE SEQUENCE</scope>
</reference>
<dbReference type="EMBL" id="ADZX01000808">
    <property type="protein sequence ID" value="EFK95324.1"/>
    <property type="molecule type" value="Genomic_DNA"/>
</dbReference>
<reference evidence="1" key="2">
    <citation type="journal article" date="2011" name="Microb. Ecol.">
        <title>Taxonomic and Functional Metagenomic Profiling of the Microbial Community in the Anoxic Sediment of a Sub-saline Shallow Lake (Laguna de Carrizo, Central Spain).</title>
        <authorList>
            <person name="Ferrer M."/>
            <person name="Guazzaroni M.E."/>
            <person name="Richter M."/>
            <person name="Garcia-Salamanca A."/>
            <person name="Yarza P."/>
            <person name="Suarez-Suarez A."/>
            <person name="Solano J."/>
            <person name="Alcaide M."/>
            <person name="van Dillewijn P."/>
            <person name="Molina-Henares M.A."/>
            <person name="Lopez-Cortes N."/>
            <person name="Al-Ramahi Y."/>
            <person name="Guerrero C."/>
            <person name="Acosta A."/>
            <person name="de Eugenio L.I."/>
            <person name="Martinez V."/>
            <person name="Marques S."/>
            <person name="Rojo F."/>
            <person name="Santero E."/>
            <person name="Genilloud O."/>
            <person name="Perez-Perez J."/>
            <person name="Rossello-Mora R."/>
            <person name="Ramos J.L."/>
        </authorList>
    </citation>
    <scope>NUCLEOTIDE SEQUENCE</scope>
</reference>
<comment type="caution">
    <text evidence="1">The sequence shown here is derived from an EMBL/GenBank/DDBJ whole genome shotgun (WGS) entry which is preliminary data.</text>
</comment>
<organism evidence="1">
    <name type="scientific">sediment metagenome</name>
    <dbReference type="NCBI Taxonomy" id="749907"/>
    <lineage>
        <taxon>unclassified sequences</taxon>
        <taxon>metagenomes</taxon>
        <taxon>ecological metagenomes</taxon>
    </lineage>
</organism>
<dbReference type="AlphaFoldDB" id="D9PM94"/>
<name>D9PM94_9ZZZZ</name>
<evidence type="ECO:0000313" key="1">
    <source>
        <dbReference type="EMBL" id="EFK95324.1"/>
    </source>
</evidence>
<proteinExistence type="predicted"/>